<reference evidence="3" key="1">
    <citation type="journal article" date="2019" name="Int. J. Syst. Evol. Microbiol.">
        <title>The Global Catalogue of Microorganisms (GCM) 10K type strain sequencing project: providing services to taxonomists for standard genome sequencing and annotation.</title>
        <authorList>
            <consortium name="The Broad Institute Genomics Platform"/>
            <consortium name="The Broad Institute Genome Sequencing Center for Infectious Disease"/>
            <person name="Wu L."/>
            <person name="Ma J."/>
        </authorList>
    </citation>
    <scope>NUCLEOTIDE SEQUENCE [LARGE SCALE GENOMIC DNA]</scope>
    <source>
        <strain evidence="3">NBRC 108725</strain>
    </source>
</reference>
<keyword evidence="1" id="KW-0812">Transmembrane</keyword>
<proteinExistence type="predicted"/>
<dbReference type="Proteomes" id="UP001321498">
    <property type="component" value="Chromosome"/>
</dbReference>
<feature type="transmembrane region" description="Helical" evidence="1">
    <location>
        <begin position="57"/>
        <end position="82"/>
    </location>
</feature>
<protein>
    <submittedName>
        <fullName evidence="2">Uncharacterized protein</fullName>
    </submittedName>
</protein>
<gene>
    <name evidence="2" type="ORF">GCM10025866_10790</name>
</gene>
<organism evidence="2 3">
    <name type="scientific">Naasia aerilata</name>
    <dbReference type="NCBI Taxonomy" id="1162966"/>
    <lineage>
        <taxon>Bacteria</taxon>
        <taxon>Bacillati</taxon>
        <taxon>Actinomycetota</taxon>
        <taxon>Actinomycetes</taxon>
        <taxon>Micrococcales</taxon>
        <taxon>Microbacteriaceae</taxon>
        <taxon>Naasia</taxon>
    </lineage>
</organism>
<name>A0ABN6XNF1_9MICO</name>
<feature type="transmembrane region" description="Helical" evidence="1">
    <location>
        <begin position="24"/>
        <end position="45"/>
    </location>
</feature>
<evidence type="ECO:0000313" key="2">
    <source>
        <dbReference type="EMBL" id="BDZ45170.1"/>
    </source>
</evidence>
<dbReference type="EMBL" id="AP027731">
    <property type="protein sequence ID" value="BDZ45170.1"/>
    <property type="molecule type" value="Genomic_DNA"/>
</dbReference>
<keyword evidence="3" id="KW-1185">Reference proteome</keyword>
<evidence type="ECO:0000313" key="3">
    <source>
        <dbReference type="Proteomes" id="UP001321498"/>
    </source>
</evidence>
<evidence type="ECO:0000256" key="1">
    <source>
        <dbReference type="SAM" id="Phobius"/>
    </source>
</evidence>
<keyword evidence="1" id="KW-1133">Transmembrane helix</keyword>
<sequence>MLASLPVAGWPDGSVPTVNPYKSALGWMTVAGLLLGPLAIAAGFAAAQSVALQELPLLLLLVPLGYVLAAVGGTSLFAWLIVGALLYAAPSRKTTHTGQFERVG</sequence>
<keyword evidence="1" id="KW-0472">Membrane</keyword>
<accession>A0ABN6XNF1</accession>